<organism evidence="2 3">
    <name type="scientific">Rhodotorula paludigena</name>
    <dbReference type="NCBI Taxonomy" id="86838"/>
    <lineage>
        <taxon>Eukaryota</taxon>
        <taxon>Fungi</taxon>
        <taxon>Dikarya</taxon>
        <taxon>Basidiomycota</taxon>
        <taxon>Pucciniomycotina</taxon>
        <taxon>Microbotryomycetes</taxon>
        <taxon>Sporidiobolales</taxon>
        <taxon>Sporidiobolaceae</taxon>
        <taxon>Rhodotorula</taxon>
    </lineage>
</organism>
<evidence type="ECO:0008006" key="4">
    <source>
        <dbReference type="Google" id="ProtNLM"/>
    </source>
</evidence>
<gene>
    <name evidence="2" type="ORF">Rhopal_002558-T1</name>
</gene>
<name>A0AAV5GAW9_9BASI</name>
<feature type="region of interest" description="Disordered" evidence="1">
    <location>
        <begin position="89"/>
        <end position="193"/>
    </location>
</feature>
<dbReference type="Proteomes" id="UP001342314">
    <property type="component" value="Unassembled WGS sequence"/>
</dbReference>
<comment type="caution">
    <text evidence="2">The sequence shown here is derived from an EMBL/GenBank/DDBJ whole genome shotgun (WGS) entry which is preliminary data.</text>
</comment>
<feature type="region of interest" description="Disordered" evidence="1">
    <location>
        <begin position="41"/>
        <end position="62"/>
    </location>
</feature>
<sequence length="786" mass="82293">MTYPGSTPSLVSSASPASLSAMSLQCLTHSDDGFYRLPLTPSVHSARPGARSREATSDLSFPLPPLPDSAALLLDRAAAAQTAGGGSFYGSSGGATPSPTYSLPSSPPPSSAPPNLPDFVSVFVNPATSGERTGSVSRDTYPPVPPSPRPIPSHVRQLDSISSSVLSPPRASQHLRQRVLPSPDTRSPHAERHEAIECPAVDDVFETASIVAKKRRTEAWLSAIPSASRPPDASSERATLGAGSLRSGLTWLARARPGWAIRSEGQGWAGEKLSDLSDSGHRGPAGPVALSGKGGWKKALPTSRKARISLAVALVVVLLLAVGLATGLTREAASQAGSVDCRCENGGRARASSDGRCFCACPDAWGGTSCHLDATCVDVGAGAARPVAQGLLDVAASASELWQPEVNTTRLATVLHDYILPTSPSSSGTTCQSQLSLLALPSLSFSAFPSRLRWTESALLHTLALTESNSSLAQFRTFASSLSFSQFGDAPVTVPSTNYQLVAGGYLFDLATLERSVRAEQTWEKVVDPPSEAVALIGPASLAVLDRMSAQASAANAQRSRALAHYWVDSLAVEEETLDAFRAAVKAASMVLPVEEVDGVQRGVALACRPGLNAEEAVRINEVEGGIFCLAEVQAGQAGNSSCTDRPIYGMLNLLNRSLLSSANSSSPLSVTSIDQNTISSRLTYHAGALLSPLSLANAFSSSPSAPSARATPERIGLALKLDHVLLDYLLLLPSLDAARELVQYLTQEPAAIDPPDGRDFPVLAAERDEEWPVLEVQLWGGWVAG</sequence>
<dbReference type="EMBL" id="BQKY01000005">
    <property type="protein sequence ID" value="GJN89571.1"/>
    <property type="molecule type" value="Genomic_DNA"/>
</dbReference>
<keyword evidence="3" id="KW-1185">Reference proteome</keyword>
<reference evidence="2 3" key="1">
    <citation type="submission" date="2021-12" db="EMBL/GenBank/DDBJ databases">
        <title>High titer production of polyol ester of fatty acids by Rhodotorula paludigena BS15 towards product separation-free biomass refinery.</title>
        <authorList>
            <person name="Mano J."/>
            <person name="Ono H."/>
            <person name="Tanaka T."/>
            <person name="Naito K."/>
            <person name="Sushida H."/>
            <person name="Ike M."/>
            <person name="Tokuyasu K."/>
            <person name="Kitaoka M."/>
        </authorList>
    </citation>
    <scope>NUCLEOTIDE SEQUENCE [LARGE SCALE GENOMIC DNA]</scope>
    <source>
        <strain evidence="2 3">BS15</strain>
    </source>
</reference>
<evidence type="ECO:0000256" key="1">
    <source>
        <dbReference type="SAM" id="MobiDB-lite"/>
    </source>
</evidence>
<feature type="compositionally biased region" description="Low complexity" evidence="1">
    <location>
        <begin position="94"/>
        <end position="104"/>
    </location>
</feature>
<feature type="compositionally biased region" description="Polar residues" evidence="1">
    <location>
        <begin position="126"/>
        <end position="138"/>
    </location>
</feature>
<feature type="compositionally biased region" description="Basic and acidic residues" evidence="1">
    <location>
        <begin position="272"/>
        <end position="281"/>
    </location>
</feature>
<accession>A0AAV5GAW9</accession>
<feature type="compositionally biased region" description="Pro residues" evidence="1">
    <location>
        <begin position="105"/>
        <end position="116"/>
    </location>
</feature>
<feature type="region of interest" description="Disordered" evidence="1">
    <location>
        <begin position="270"/>
        <end position="294"/>
    </location>
</feature>
<proteinExistence type="predicted"/>
<evidence type="ECO:0000313" key="2">
    <source>
        <dbReference type="EMBL" id="GJN89571.1"/>
    </source>
</evidence>
<protein>
    <recommendedName>
        <fullName evidence="4">EGF-like domain-containing protein</fullName>
    </recommendedName>
</protein>
<feature type="compositionally biased region" description="Pro residues" evidence="1">
    <location>
        <begin position="142"/>
        <end position="151"/>
    </location>
</feature>
<dbReference type="AlphaFoldDB" id="A0AAV5GAW9"/>
<evidence type="ECO:0000313" key="3">
    <source>
        <dbReference type="Proteomes" id="UP001342314"/>
    </source>
</evidence>